<proteinExistence type="predicted"/>
<dbReference type="Proteomes" id="UP000006698">
    <property type="component" value="Chromosome"/>
</dbReference>
<dbReference type="EMBL" id="AP009044">
    <property type="protein sequence ID" value="BAF54868.1"/>
    <property type="molecule type" value="Genomic_DNA"/>
</dbReference>
<dbReference type="InterPro" id="IPR002502">
    <property type="entry name" value="Amidase_domain"/>
</dbReference>
<dbReference type="GO" id="GO:0009253">
    <property type="term" value="P:peptidoglycan catabolic process"/>
    <property type="evidence" value="ECO:0007669"/>
    <property type="project" value="InterPro"/>
</dbReference>
<dbReference type="RefSeq" id="WP_011897439.1">
    <property type="nucleotide sequence ID" value="NC_009342.1"/>
</dbReference>
<dbReference type="AlphaFoldDB" id="A0AB72VBH4"/>
<name>A0AB72VBH4_CORGB</name>
<evidence type="ECO:0000259" key="1">
    <source>
        <dbReference type="Pfam" id="PF01510"/>
    </source>
</evidence>
<reference evidence="2" key="1">
    <citation type="journal article" date="2007" name="Microbiology">
        <title>Comparative analysis of the Corynebacterium glutamicum group and complete genome sequence of strain R.</title>
        <authorList>
            <person name="Yukawa H."/>
            <person name="Omumasaba C.A."/>
            <person name="Nonaka H."/>
            <person name="Kos P."/>
            <person name="Okai N."/>
            <person name="Suzuki N."/>
            <person name="Suda M."/>
            <person name="Tsuge Y."/>
            <person name="Watanabe J."/>
            <person name="Ikeda Y."/>
            <person name="Vertes A.A."/>
            <person name="Inui M."/>
        </authorList>
    </citation>
    <scope>NUCLEOTIDE SEQUENCE</scope>
    <source>
        <strain evidence="2">R</strain>
    </source>
</reference>
<dbReference type="GO" id="GO:0008745">
    <property type="term" value="F:N-acetylmuramoyl-L-alanine amidase activity"/>
    <property type="evidence" value="ECO:0007669"/>
    <property type="project" value="InterPro"/>
</dbReference>
<dbReference type="InterPro" id="IPR036505">
    <property type="entry name" value="Amidase/PGRP_sf"/>
</dbReference>
<sequence length="264" mass="29276">MAKPLIRDWHLRFNFGGPRSTDSLIGIAIHTTENDPSTPAENVAQYQVDSESGSYNVLADRKGLLLENTDNWITWSTGNKGNSILLHLSFVARASMTRAQWLAEDAMLRHGAWQVAQWCQKYGWPVKHVDVWNLPGITTHDATRAWGGTDHTDPGPNFPWDVFLRYVNEEIAGPTSTTQENDMTVLSGVSAQALNIVRIGVTALTEPLKSVINPAKKFLLTDLVRFIDAGVWQNRVLLNHIVTKLGDDPQAIVDAAVKADREGK</sequence>
<feature type="domain" description="N-acetylmuramoyl-L-alanine amidase" evidence="1">
    <location>
        <begin position="26"/>
        <end position="156"/>
    </location>
</feature>
<dbReference type="KEGG" id="cgt:cgR_1873"/>
<accession>A0AB72VBH4</accession>
<organism evidence="2">
    <name type="scientific">Corynebacterium glutamicum (strain R)</name>
    <dbReference type="NCBI Taxonomy" id="340322"/>
    <lineage>
        <taxon>Bacteria</taxon>
        <taxon>Bacillati</taxon>
        <taxon>Actinomycetota</taxon>
        <taxon>Actinomycetes</taxon>
        <taxon>Mycobacteriales</taxon>
        <taxon>Corynebacteriaceae</taxon>
        <taxon>Corynebacterium</taxon>
    </lineage>
</organism>
<evidence type="ECO:0000313" key="2">
    <source>
        <dbReference type="EMBL" id="BAF54868.1"/>
    </source>
</evidence>
<dbReference type="Pfam" id="PF01510">
    <property type="entry name" value="Amidase_2"/>
    <property type="match status" value="1"/>
</dbReference>
<dbReference type="SUPFAM" id="SSF55846">
    <property type="entry name" value="N-acetylmuramoyl-L-alanine amidase-like"/>
    <property type="match status" value="1"/>
</dbReference>
<protein>
    <recommendedName>
        <fullName evidence="1">N-acetylmuramoyl-L-alanine amidase domain-containing protein</fullName>
    </recommendedName>
</protein>
<dbReference type="Gene3D" id="3.40.80.10">
    <property type="entry name" value="Peptidoglycan recognition protein-like"/>
    <property type="match status" value="1"/>
</dbReference>
<gene>
    <name evidence="2" type="ordered locus">cgR_1873</name>
</gene>